<reference evidence="2 3" key="1">
    <citation type="submission" date="2019-11" db="EMBL/GenBank/DDBJ databases">
        <title>Draft genome sequences of five Paenibacillus species of dairy origin.</title>
        <authorList>
            <person name="Olajide A.M."/>
            <person name="Chen S."/>
            <person name="Lapointe G."/>
        </authorList>
    </citation>
    <scope>NUCLEOTIDE SEQUENCE [LARGE SCALE GENOMIC DNA]</scope>
    <source>
        <strain evidence="2 3">2CS3</strain>
    </source>
</reference>
<dbReference type="RefSeq" id="WP_054798497.1">
    <property type="nucleotide sequence ID" value="NZ_JBDLZV010000001.1"/>
</dbReference>
<keyword evidence="1" id="KW-0472">Membrane</keyword>
<keyword evidence="1" id="KW-1133">Transmembrane helix</keyword>
<accession>A0A7X2ZFL6</accession>
<dbReference type="EMBL" id="WNZX01000024">
    <property type="protein sequence ID" value="MUG73343.1"/>
    <property type="molecule type" value="Genomic_DNA"/>
</dbReference>
<name>A0A7X2ZFL6_9BACL</name>
<dbReference type="Proteomes" id="UP000450917">
    <property type="component" value="Unassembled WGS sequence"/>
</dbReference>
<gene>
    <name evidence="2" type="ORF">GNP93_22180</name>
</gene>
<dbReference type="AlphaFoldDB" id="A0A7X2ZFL6"/>
<evidence type="ECO:0000313" key="3">
    <source>
        <dbReference type="Proteomes" id="UP000450917"/>
    </source>
</evidence>
<feature type="transmembrane region" description="Helical" evidence="1">
    <location>
        <begin position="52"/>
        <end position="72"/>
    </location>
</feature>
<comment type="caution">
    <text evidence="2">The sequence shown here is derived from an EMBL/GenBank/DDBJ whole genome shotgun (WGS) entry which is preliminary data.</text>
</comment>
<protein>
    <submittedName>
        <fullName evidence="2">Uncharacterized protein</fullName>
    </submittedName>
</protein>
<sequence length="74" mass="7783">MLILLQLAGGVLLAVLLWTVLKWTLQALLWGLGTVLAITLIFPGVLIMIGSLLFVAIGLLAALGLLLLASAFRS</sequence>
<keyword evidence="3" id="KW-1185">Reference proteome</keyword>
<evidence type="ECO:0000313" key="2">
    <source>
        <dbReference type="EMBL" id="MUG73343.1"/>
    </source>
</evidence>
<feature type="transmembrane region" description="Helical" evidence="1">
    <location>
        <begin position="27"/>
        <end position="47"/>
    </location>
</feature>
<keyword evidence="1" id="KW-0812">Transmembrane</keyword>
<proteinExistence type="predicted"/>
<evidence type="ECO:0000256" key="1">
    <source>
        <dbReference type="SAM" id="Phobius"/>
    </source>
</evidence>
<organism evidence="2 3">
    <name type="scientific">Paenibacillus validus</name>
    <dbReference type="NCBI Taxonomy" id="44253"/>
    <lineage>
        <taxon>Bacteria</taxon>
        <taxon>Bacillati</taxon>
        <taxon>Bacillota</taxon>
        <taxon>Bacilli</taxon>
        <taxon>Bacillales</taxon>
        <taxon>Paenibacillaceae</taxon>
        <taxon>Paenibacillus</taxon>
    </lineage>
</organism>